<comment type="subunit">
    <text evidence="2 4">Homodimer.</text>
</comment>
<dbReference type="InterPro" id="IPR004265">
    <property type="entry name" value="Dirigent"/>
</dbReference>
<dbReference type="InterPro" id="IPR044859">
    <property type="entry name" value="Allene_oxi_cyc_Dirigent"/>
</dbReference>
<name>A0A1S2XMN5_CICAR</name>
<dbReference type="RefSeq" id="XP_004491663.1">
    <property type="nucleotide sequence ID" value="XM_004491606.2"/>
</dbReference>
<dbReference type="STRING" id="3827.A0A1S2XMN5"/>
<dbReference type="Proteomes" id="UP000087171">
    <property type="component" value="Chromosome Ca2"/>
</dbReference>
<keyword evidence="5" id="KW-1185">Reference proteome</keyword>
<keyword evidence="3 4" id="KW-0964">Secreted</keyword>
<dbReference type="KEGG" id="cam:101505402"/>
<dbReference type="GeneID" id="101505402"/>
<organism evidence="5 6">
    <name type="scientific">Cicer arietinum</name>
    <name type="common">Chickpea</name>
    <name type="synonym">Garbanzo</name>
    <dbReference type="NCBI Taxonomy" id="3827"/>
    <lineage>
        <taxon>Eukaryota</taxon>
        <taxon>Viridiplantae</taxon>
        <taxon>Streptophyta</taxon>
        <taxon>Embryophyta</taxon>
        <taxon>Tracheophyta</taxon>
        <taxon>Spermatophyta</taxon>
        <taxon>Magnoliopsida</taxon>
        <taxon>eudicotyledons</taxon>
        <taxon>Gunneridae</taxon>
        <taxon>Pentapetalae</taxon>
        <taxon>rosids</taxon>
        <taxon>fabids</taxon>
        <taxon>Fabales</taxon>
        <taxon>Fabaceae</taxon>
        <taxon>Papilionoideae</taxon>
        <taxon>50 kb inversion clade</taxon>
        <taxon>NPAAA clade</taxon>
        <taxon>Hologalegina</taxon>
        <taxon>IRL clade</taxon>
        <taxon>Cicereae</taxon>
        <taxon>Cicer</taxon>
    </lineage>
</organism>
<accession>A0A1S2XMN5</accession>
<comment type="function">
    <text evidence="4">Dirigent proteins impart stereoselectivity on the phenoxy radical-coupling reaction, yielding optically active lignans from two molecules of coniferyl alcohol in the biosynthesis of lignans, flavonolignans, and alkaloids and thus plays a central role in plant secondary metabolism.</text>
</comment>
<dbReference type="GO" id="GO:0048046">
    <property type="term" value="C:apoplast"/>
    <property type="evidence" value="ECO:0007669"/>
    <property type="project" value="UniProtKB-SubCell"/>
</dbReference>
<evidence type="ECO:0000256" key="2">
    <source>
        <dbReference type="ARBA" id="ARBA00011738"/>
    </source>
</evidence>
<reference evidence="6" key="2">
    <citation type="submission" date="2025-08" db="UniProtKB">
        <authorList>
            <consortium name="RefSeq"/>
        </authorList>
    </citation>
    <scope>IDENTIFICATION</scope>
    <source>
        <tissue evidence="6">Etiolated seedlings</tissue>
    </source>
</reference>
<keyword evidence="4" id="KW-0052">Apoplast</keyword>
<reference evidence="5" key="1">
    <citation type="journal article" date="2013" name="Nat. Biotechnol.">
        <title>Draft genome sequence of chickpea (Cicer arietinum) provides a resource for trait improvement.</title>
        <authorList>
            <person name="Varshney R.K."/>
            <person name="Song C."/>
            <person name="Saxena R.K."/>
            <person name="Azam S."/>
            <person name="Yu S."/>
            <person name="Sharpe A.G."/>
            <person name="Cannon S."/>
            <person name="Baek J."/>
            <person name="Rosen B.D."/>
            <person name="Tar'an B."/>
            <person name="Millan T."/>
            <person name="Zhang X."/>
            <person name="Ramsay L.D."/>
            <person name="Iwata A."/>
            <person name="Wang Y."/>
            <person name="Nelson W."/>
            <person name="Farmer A.D."/>
            <person name="Gaur P.M."/>
            <person name="Soderlund C."/>
            <person name="Penmetsa R.V."/>
            <person name="Xu C."/>
            <person name="Bharti A.K."/>
            <person name="He W."/>
            <person name="Winter P."/>
            <person name="Zhao S."/>
            <person name="Hane J.K."/>
            <person name="Carrasquilla-Garcia N."/>
            <person name="Condie J.A."/>
            <person name="Upadhyaya H.D."/>
            <person name="Luo M.C."/>
            <person name="Thudi M."/>
            <person name="Gowda C.L."/>
            <person name="Singh N.P."/>
            <person name="Lichtenzveig J."/>
            <person name="Gali K.K."/>
            <person name="Rubio J."/>
            <person name="Nadarajan N."/>
            <person name="Dolezel J."/>
            <person name="Bansal K.C."/>
            <person name="Xu X."/>
            <person name="Edwards D."/>
            <person name="Zhang G."/>
            <person name="Kahl G."/>
            <person name="Gil J."/>
            <person name="Singh K.B."/>
            <person name="Datta S.K."/>
            <person name="Jackson S.A."/>
            <person name="Wang J."/>
            <person name="Cook D.R."/>
        </authorList>
    </citation>
    <scope>NUCLEOTIDE SEQUENCE [LARGE SCALE GENOMIC DNA]</scope>
    <source>
        <strain evidence="5">cv. CDC Frontier</strain>
    </source>
</reference>
<evidence type="ECO:0000256" key="3">
    <source>
        <dbReference type="ARBA" id="ARBA00022525"/>
    </source>
</evidence>
<dbReference type="OrthoDB" id="1864232at2759"/>
<gene>
    <name evidence="6" type="primary">LOC101505402</name>
</gene>
<dbReference type="eggNOG" id="ENOG502RXRA">
    <property type="taxonomic scope" value="Eukaryota"/>
</dbReference>
<dbReference type="Pfam" id="PF03018">
    <property type="entry name" value="Dirigent"/>
    <property type="match status" value="1"/>
</dbReference>
<proteinExistence type="inferred from homology"/>
<evidence type="ECO:0000256" key="4">
    <source>
        <dbReference type="RuleBase" id="RU363099"/>
    </source>
</evidence>
<protein>
    <recommendedName>
        <fullName evidence="4">Dirigent protein</fullName>
    </recommendedName>
</protein>
<dbReference type="Gene3D" id="2.40.480.10">
    <property type="entry name" value="Allene oxide cyclase-like"/>
    <property type="match status" value="1"/>
</dbReference>
<evidence type="ECO:0000256" key="1">
    <source>
        <dbReference type="ARBA" id="ARBA00010746"/>
    </source>
</evidence>
<dbReference type="AlphaFoldDB" id="A0A1S2XMN5"/>
<dbReference type="GO" id="GO:0009699">
    <property type="term" value="P:phenylpropanoid biosynthetic process"/>
    <property type="evidence" value="ECO:0007669"/>
    <property type="project" value="UniProtKB-ARBA"/>
</dbReference>
<keyword evidence="4" id="KW-0732">Signal</keyword>
<comment type="similarity">
    <text evidence="1 4">Belongs to the plant dirigent protein family.</text>
</comment>
<comment type="subcellular location">
    <subcellularLocation>
        <location evidence="4">Secreted</location>
        <location evidence="4">Extracellular space</location>
        <location evidence="4">Apoplast</location>
    </subcellularLocation>
</comment>
<feature type="chain" id="PRO_5010003178" description="Dirigent protein" evidence="4">
    <location>
        <begin position="23"/>
        <end position="186"/>
    </location>
</feature>
<dbReference type="PANTHER" id="PTHR21495">
    <property type="entry name" value="NUCLEOPORIN-RELATED"/>
    <property type="match status" value="1"/>
</dbReference>
<sequence>MGNKFTSFLVLLLCFIINLVNSEYYHSKSILSMAPHNSVTHLHFYYFDIHTGNNPSAIVVAHANQTTLSPTFGNVYAIDNPLREGPEETSKIIGNAQGLYVSSSRNKDDVTLTMYVDYAFTYGELKGSSISILSRNPVSAPTRELTVVGGRGKCRMAIGFAIISTHFLNVTTGDGIIEYNITVYHN</sequence>
<feature type="signal peptide" evidence="4">
    <location>
        <begin position="1"/>
        <end position="22"/>
    </location>
</feature>
<evidence type="ECO:0000313" key="5">
    <source>
        <dbReference type="Proteomes" id="UP000087171"/>
    </source>
</evidence>
<evidence type="ECO:0000313" key="6">
    <source>
        <dbReference type="RefSeq" id="XP_004491663.1"/>
    </source>
</evidence>
<dbReference type="PaxDb" id="3827-XP_004491663.1"/>